<evidence type="ECO:0000313" key="4">
    <source>
        <dbReference type="Proteomes" id="UP000001555"/>
    </source>
</evidence>
<evidence type="ECO:0000313" key="3">
    <source>
        <dbReference type="EnsemblMetazoa" id="ISCW018191-PA"/>
    </source>
</evidence>
<gene>
    <name evidence="2" type="ORF">IscW_ISCW018191</name>
</gene>
<sequence>MCVTTKLKNKFVFTKRNFRKFCAGYGEILQQLRSCFTHFLRSTQHGRQRRGRDDPRTFIFLRELLTRRDFKQQEKSKNYLKQSTTNKNAGSTDTGEKLQRPRFHRTRPNEPGS</sequence>
<reference evidence="3" key="2">
    <citation type="submission" date="2020-05" db="UniProtKB">
        <authorList>
            <consortium name="EnsemblMetazoa"/>
        </authorList>
    </citation>
    <scope>IDENTIFICATION</scope>
    <source>
        <strain evidence="3">wikel</strain>
    </source>
</reference>
<feature type="region of interest" description="Disordered" evidence="1">
    <location>
        <begin position="72"/>
        <end position="113"/>
    </location>
</feature>
<reference evidence="2 4" key="1">
    <citation type="submission" date="2008-03" db="EMBL/GenBank/DDBJ databases">
        <title>Annotation of Ixodes scapularis.</title>
        <authorList>
            <consortium name="Ixodes scapularis Genome Project Consortium"/>
            <person name="Caler E."/>
            <person name="Hannick L.I."/>
            <person name="Bidwell S."/>
            <person name="Joardar V."/>
            <person name="Thiagarajan M."/>
            <person name="Amedeo P."/>
            <person name="Galinsky K.J."/>
            <person name="Schobel S."/>
            <person name="Inman J."/>
            <person name="Hostetler J."/>
            <person name="Miller J."/>
            <person name="Hammond M."/>
            <person name="Megy K."/>
            <person name="Lawson D."/>
            <person name="Kodira C."/>
            <person name="Sutton G."/>
            <person name="Meyer J."/>
            <person name="Hill C.A."/>
            <person name="Birren B."/>
            <person name="Nene V."/>
            <person name="Collins F."/>
            <person name="Alarcon-Chaidez F."/>
            <person name="Wikel S."/>
            <person name="Strausberg R."/>
        </authorList>
    </citation>
    <scope>NUCLEOTIDE SEQUENCE [LARGE SCALE GENOMIC DNA]</scope>
    <source>
        <strain evidence="4">Wikel</strain>
        <strain evidence="2">Wikel colony</strain>
    </source>
</reference>
<organism>
    <name type="scientific">Ixodes scapularis</name>
    <name type="common">Black-legged tick</name>
    <name type="synonym">Deer tick</name>
    <dbReference type="NCBI Taxonomy" id="6945"/>
    <lineage>
        <taxon>Eukaryota</taxon>
        <taxon>Metazoa</taxon>
        <taxon>Ecdysozoa</taxon>
        <taxon>Arthropoda</taxon>
        <taxon>Chelicerata</taxon>
        <taxon>Arachnida</taxon>
        <taxon>Acari</taxon>
        <taxon>Parasitiformes</taxon>
        <taxon>Ixodida</taxon>
        <taxon>Ixodoidea</taxon>
        <taxon>Ixodidae</taxon>
        <taxon>Ixodinae</taxon>
        <taxon>Ixodes</taxon>
    </lineage>
</organism>
<keyword evidence="4" id="KW-1185">Reference proteome</keyword>
<dbReference type="Proteomes" id="UP000001555">
    <property type="component" value="Unassembled WGS sequence"/>
</dbReference>
<dbReference type="HOGENOM" id="CLU_2136202_0_0_1"/>
<dbReference type="InParanoid" id="B7PE00"/>
<dbReference type="PaxDb" id="6945-B7PE00"/>
<feature type="compositionally biased region" description="Polar residues" evidence="1">
    <location>
        <begin position="79"/>
        <end position="93"/>
    </location>
</feature>
<dbReference type="EMBL" id="ABJB010507349">
    <property type="status" value="NOT_ANNOTATED_CDS"/>
    <property type="molecule type" value="Genomic_DNA"/>
</dbReference>
<evidence type="ECO:0000313" key="2">
    <source>
        <dbReference type="EMBL" id="EEC04822.1"/>
    </source>
</evidence>
<dbReference type="VEuPathDB" id="VectorBase:ISCW018191"/>
<dbReference type="AlphaFoldDB" id="B7PE00"/>
<evidence type="ECO:0000256" key="1">
    <source>
        <dbReference type="SAM" id="MobiDB-lite"/>
    </source>
</evidence>
<proteinExistence type="predicted"/>
<accession>B7PE00</accession>
<dbReference type="EMBL" id="DS692880">
    <property type="protein sequence ID" value="EEC04822.1"/>
    <property type="molecule type" value="Genomic_DNA"/>
</dbReference>
<dbReference type="EnsemblMetazoa" id="ISCW018191-RA">
    <property type="protein sequence ID" value="ISCW018191-PA"/>
    <property type="gene ID" value="ISCW018191"/>
</dbReference>
<protein>
    <submittedName>
        <fullName evidence="2 3">Uncharacterized protein</fullName>
    </submittedName>
</protein>
<name>B7PE00_IXOSC</name>